<dbReference type="PANTHER" id="PTHR20961:SF90">
    <property type="entry name" value="OS04G0196600 PROTEIN"/>
    <property type="match status" value="1"/>
</dbReference>
<reference evidence="2" key="1">
    <citation type="submission" date="2020-05" db="EMBL/GenBank/DDBJ databases">
        <title>WGS assembly of Panicum virgatum.</title>
        <authorList>
            <person name="Lovell J.T."/>
            <person name="Jenkins J."/>
            <person name="Shu S."/>
            <person name="Juenger T.E."/>
            <person name="Schmutz J."/>
        </authorList>
    </citation>
    <scope>NUCLEOTIDE SEQUENCE</scope>
    <source>
        <strain evidence="2">AP13</strain>
    </source>
</reference>
<dbReference type="PANTHER" id="PTHR20961">
    <property type="entry name" value="GLYCOSYLTRANSFERASE"/>
    <property type="match status" value="1"/>
</dbReference>
<name>A0A8T0TRB3_PANVG</name>
<evidence type="ECO:0000313" key="3">
    <source>
        <dbReference type="Proteomes" id="UP000823388"/>
    </source>
</evidence>
<dbReference type="Proteomes" id="UP000823388">
    <property type="component" value="Chromosome 4K"/>
</dbReference>
<organism evidence="2 3">
    <name type="scientific">Panicum virgatum</name>
    <name type="common">Blackwell switchgrass</name>
    <dbReference type="NCBI Taxonomy" id="38727"/>
    <lineage>
        <taxon>Eukaryota</taxon>
        <taxon>Viridiplantae</taxon>
        <taxon>Streptophyta</taxon>
        <taxon>Embryophyta</taxon>
        <taxon>Tracheophyta</taxon>
        <taxon>Spermatophyta</taxon>
        <taxon>Magnoliopsida</taxon>
        <taxon>Liliopsida</taxon>
        <taxon>Poales</taxon>
        <taxon>Poaceae</taxon>
        <taxon>PACMAD clade</taxon>
        <taxon>Panicoideae</taxon>
        <taxon>Panicodae</taxon>
        <taxon>Paniceae</taxon>
        <taxon>Panicinae</taxon>
        <taxon>Panicum</taxon>
        <taxon>Panicum sect. Hiantes</taxon>
    </lineage>
</organism>
<dbReference type="InterPro" id="IPR007657">
    <property type="entry name" value="Glycosyltransferase_61"/>
</dbReference>
<gene>
    <name evidence="2" type="ORF">PVAP13_4KG105400</name>
</gene>
<keyword evidence="3" id="KW-1185">Reference proteome</keyword>
<feature type="compositionally biased region" description="Polar residues" evidence="1">
    <location>
        <begin position="102"/>
        <end position="117"/>
    </location>
</feature>
<comment type="caution">
    <text evidence="2">The sequence shown here is derived from an EMBL/GenBank/DDBJ whole genome shotgun (WGS) entry which is preliminary data.</text>
</comment>
<evidence type="ECO:0000256" key="1">
    <source>
        <dbReference type="SAM" id="MobiDB-lite"/>
    </source>
</evidence>
<protein>
    <submittedName>
        <fullName evidence="2">Uncharacterized protein</fullName>
    </submittedName>
</protein>
<feature type="region of interest" description="Disordered" evidence="1">
    <location>
        <begin position="64"/>
        <end position="117"/>
    </location>
</feature>
<dbReference type="AlphaFoldDB" id="A0A8T0TRB3"/>
<evidence type="ECO:0000313" key="2">
    <source>
        <dbReference type="EMBL" id="KAG2611553.1"/>
    </source>
</evidence>
<sequence>MWIEAKAATRSTARSSSTPWKKRSGYAGWALILVLLYLMVSAQLSNDPHGNLYHLFIARISEPSSRKEVAEPRTEPSTARLQGAQEKHKQEWADKNPIEEQSGGNERNSENWEQQQPTEKDIAKFGKRILCAQIVITLHTLCQLMLCEQGEEPTISTMSHTKLICDTSFGKYDICELAGDARARGGAAATDTLVSPRAPLREWTIKPYSRKSVSIPEHAPQCTTRLNVPAMVIELGGLTGNYWHDFTDVLVPLFIGARRFNGEVQLLVVNLLPFWVDKYKRIFGYVDFDRDDGSVRCYPHVVVGYGSRKEFTIDPSQDVTGGGYTMVDFTKFLRQAYSLPRGRPIKLSDDGSPSWRPRMMILERTNSRKFINLGEVIAAGEAAGFEVAVAGRPRATYDYDEFAREVNSFDVMLGIVPFGRLEDIARTDFGGPARDMGLRYIDYSVAADESSLMDVFGKDHPLIKAPVAVHMMSGWGNLAEWYLGKPDVRINVDRLRPVLKQAMEYLQ</sequence>
<feature type="region of interest" description="Disordered" evidence="1">
    <location>
        <begin position="1"/>
        <end position="20"/>
    </location>
</feature>
<dbReference type="GO" id="GO:0016757">
    <property type="term" value="F:glycosyltransferase activity"/>
    <property type="evidence" value="ECO:0007669"/>
    <property type="project" value="InterPro"/>
</dbReference>
<proteinExistence type="predicted"/>
<feature type="compositionally biased region" description="Basic and acidic residues" evidence="1">
    <location>
        <begin position="64"/>
        <end position="74"/>
    </location>
</feature>
<feature type="compositionally biased region" description="Low complexity" evidence="1">
    <location>
        <begin position="8"/>
        <end position="18"/>
    </location>
</feature>
<accession>A0A8T0TRB3</accession>
<feature type="compositionally biased region" description="Basic and acidic residues" evidence="1">
    <location>
        <begin position="85"/>
        <end position="98"/>
    </location>
</feature>
<dbReference type="EMBL" id="CM029043">
    <property type="protein sequence ID" value="KAG2611553.1"/>
    <property type="molecule type" value="Genomic_DNA"/>
</dbReference>